<gene>
    <name evidence="1" type="ORF">GMARGA_LOCUS32043</name>
</gene>
<dbReference type="EMBL" id="CAJVQB010049298">
    <property type="protein sequence ID" value="CAG8834412.1"/>
    <property type="molecule type" value="Genomic_DNA"/>
</dbReference>
<sequence length="125" mass="14943">SKDQDSDPSEHKISILSEKIMKENIRSYPWEIEKSEMHDRIKKCLEKLNQEEALNINYDEPICSSIIDTENIPEWIRNKFSDKEWNIISDTSGCHYEFNSEKYYEQLEKIDKQIGEILLSLDEKR</sequence>
<keyword evidence="2" id="KW-1185">Reference proteome</keyword>
<accession>A0ABN7WK85</accession>
<evidence type="ECO:0000313" key="2">
    <source>
        <dbReference type="Proteomes" id="UP000789901"/>
    </source>
</evidence>
<organism evidence="1 2">
    <name type="scientific">Gigaspora margarita</name>
    <dbReference type="NCBI Taxonomy" id="4874"/>
    <lineage>
        <taxon>Eukaryota</taxon>
        <taxon>Fungi</taxon>
        <taxon>Fungi incertae sedis</taxon>
        <taxon>Mucoromycota</taxon>
        <taxon>Glomeromycotina</taxon>
        <taxon>Glomeromycetes</taxon>
        <taxon>Diversisporales</taxon>
        <taxon>Gigasporaceae</taxon>
        <taxon>Gigaspora</taxon>
    </lineage>
</organism>
<evidence type="ECO:0000313" key="1">
    <source>
        <dbReference type="EMBL" id="CAG8834412.1"/>
    </source>
</evidence>
<reference evidence="1 2" key="1">
    <citation type="submission" date="2021-06" db="EMBL/GenBank/DDBJ databases">
        <authorList>
            <person name="Kallberg Y."/>
            <person name="Tangrot J."/>
            <person name="Rosling A."/>
        </authorList>
    </citation>
    <scope>NUCLEOTIDE SEQUENCE [LARGE SCALE GENOMIC DNA]</scope>
    <source>
        <strain evidence="1 2">120-4 pot B 10/14</strain>
    </source>
</reference>
<dbReference type="Proteomes" id="UP000789901">
    <property type="component" value="Unassembled WGS sequence"/>
</dbReference>
<comment type="caution">
    <text evidence="1">The sequence shown here is derived from an EMBL/GenBank/DDBJ whole genome shotgun (WGS) entry which is preliminary data.</text>
</comment>
<protein>
    <submittedName>
        <fullName evidence="1">169_t:CDS:1</fullName>
    </submittedName>
</protein>
<feature type="non-terminal residue" evidence="1">
    <location>
        <position position="1"/>
    </location>
</feature>
<name>A0ABN7WK85_GIGMA</name>
<proteinExistence type="predicted"/>